<proteinExistence type="inferred from homology"/>
<comment type="similarity">
    <text evidence="2">Belongs to the GPAT/DAPAT family.</text>
</comment>
<dbReference type="InterPro" id="IPR056462">
    <property type="entry name" value="HAD_RAM2/GPAT1-8"/>
</dbReference>
<organism evidence="9 10">
    <name type="scientific">Lolium multiflorum</name>
    <name type="common">Italian ryegrass</name>
    <name type="synonym">Lolium perenne subsp. multiflorum</name>
    <dbReference type="NCBI Taxonomy" id="4521"/>
    <lineage>
        <taxon>Eukaryota</taxon>
        <taxon>Viridiplantae</taxon>
        <taxon>Streptophyta</taxon>
        <taxon>Embryophyta</taxon>
        <taxon>Tracheophyta</taxon>
        <taxon>Spermatophyta</taxon>
        <taxon>Magnoliopsida</taxon>
        <taxon>Liliopsida</taxon>
        <taxon>Poales</taxon>
        <taxon>Poaceae</taxon>
        <taxon>BOP clade</taxon>
        <taxon>Pooideae</taxon>
        <taxon>Poodae</taxon>
        <taxon>Poeae</taxon>
        <taxon>Poeae Chloroplast Group 2 (Poeae type)</taxon>
        <taxon>Loliodinae</taxon>
        <taxon>Loliinae</taxon>
        <taxon>Lolium</taxon>
    </lineage>
</organism>
<evidence type="ECO:0000256" key="6">
    <source>
        <dbReference type="ARBA" id="ARBA00023136"/>
    </source>
</evidence>
<dbReference type="SMART" id="SM00563">
    <property type="entry name" value="PlsC"/>
    <property type="match status" value="1"/>
</dbReference>
<reference evidence="9" key="1">
    <citation type="submission" date="2023-07" db="EMBL/GenBank/DDBJ databases">
        <title>A chromosome-level genome assembly of Lolium multiflorum.</title>
        <authorList>
            <person name="Chen Y."/>
            <person name="Copetti D."/>
            <person name="Kolliker R."/>
            <person name="Studer B."/>
        </authorList>
    </citation>
    <scope>NUCLEOTIDE SEQUENCE</scope>
    <source>
        <strain evidence="9">02402/16</strain>
        <tissue evidence="9">Leaf</tissue>
    </source>
</reference>
<dbReference type="AlphaFoldDB" id="A0AAD8X541"/>
<evidence type="ECO:0000313" key="10">
    <source>
        <dbReference type="Proteomes" id="UP001231189"/>
    </source>
</evidence>
<dbReference type="GO" id="GO:0016791">
    <property type="term" value="F:phosphatase activity"/>
    <property type="evidence" value="ECO:0007669"/>
    <property type="project" value="TreeGrafter"/>
</dbReference>
<evidence type="ECO:0000256" key="5">
    <source>
        <dbReference type="ARBA" id="ARBA00022989"/>
    </source>
</evidence>
<keyword evidence="6 7" id="KW-0472">Membrane</keyword>
<evidence type="ECO:0000256" key="2">
    <source>
        <dbReference type="ARBA" id="ARBA00007937"/>
    </source>
</evidence>
<evidence type="ECO:0000256" key="3">
    <source>
        <dbReference type="ARBA" id="ARBA00022679"/>
    </source>
</evidence>
<evidence type="ECO:0000313" key="9">
    <source>
        <dbReference type="EMBL" id="KAK1695900.1"/>
    </source>
</evidence>
<dbReference type="EMBL" id="JAUUTY010000001">
    <property type="protein sequence ID" value="KAK1695900.1"/>
    <property type="molecule type" value="Genomic_DNA"/>
</dbReference>
<feature type="transmembrane region" description="Helical" evidence="7">
    <location>
        <begin position="258"/>
        <end position="281"/>
    </location>
</feature>
<comment type="caution">
    <text evidence="9">The sequence shown here is derived from an EMBL/GenBank/DDBJ whole genome shotgun (WGS) entry which is preliminary data.</text>
</comment>
<dbReference type="PANTHER" id="PTHR15486">
    <property type="entry name" value="ANCIENT UBIQUITOUS PROTEIN"/>
    <property type="match status" value="1"/>
</dbReference>
<name>A0AAD8X541_LOLMU</name>
<dbReference type="SUPFAM" id="SSF69593">
    <property type="entry name" value="Glycerol-3-phosphate (1)-acyltransferase"/>
    <property type="match status" value="1"/>
</dbReference>
<keyword evidence="10" id="KW-1185">Reference proteome</keyword>
<dbReference type="Pfam" id="PF23270">
    <property type="entry name" value="HAD_RAM2_N"/>
    <property type="match status" value="1"/>
</dbReference>
<dbReference type="GO" id="GO:0090447">
    <property type="term" value="F:glycerol-3-phosphate 2-O-acyltransferase activity"/>
    <property type="evidence" value="ECO:0007669"/>
    <property type="project" value="TreeGrafter"/>
</dbReference>
<dbReference type="PANTHER" id="PTHR15486:SF53">
    <property type="entry name" value="PHOSPHOLIPID_GLYCEROL ACYLTRANSFERASE DOMAIN-CONTAINING PROTEIN"/>
    <property type="match status" value="1"/>
</dbReference>
<accession>A0AAD8X541</accession>
<keyword evidence="3" id="KW-0808">Transferase</keyword>
<dbReference type="Proteomes" id="UP001231189">
    <property type="component" value="Unassembled WGS sequence"/>
</dbReference>
<evidence type="ECO:0000256" key="4">
    <source>
        <dbReference type="ARBA" id="ARBA00022692"/>
    </source>
</evidence>
<evidence type="ECO:0000256" key="7">
    <source>
        <dbReference type="SAM" id="Phobius"/>
    </source>
</evidence>
<protein>
    <recommendedName>
        <fullName evidence="8">Phospholipid/glycerol acyltransferase domain-containing protein</fullName>
    </recommendedName>
</protein>
<evidence type="ECO:0000256" key="1">
    <source>
        <dbReference type="ARBA" id="ARBA00004141"/>
    </source>
</evidence>
<feature type="domain" description="Phospholipid/glycerol acyltransferase" evidence="8">
    <location>
        <begin position="317"/>
        <end position="418"/>
    </location>
</feature>
<gene>
    <name evidence="9" type="ORF">QYE76_012597</name>
</gene>
<keyword evidence="4 7" id="KW-0812">Transmembrane</keyword>
<dbReference type="Pfam" id="PF01553">
    <property type="entry name" value="Acyltransferase"/>
    <property type="match status" value="1"/>
</dbReference>
<dbReference type="GO" id="GO:0016020">
    <property type="term" value="C:membrane"/>
    <property type="evidence" value="ECO:0007669"/>
    <property type="project" value="UniProtKB-SubCell"/>
</dbReference>
<dbReference type="InterPro" id="IPR002123">
    <property type="entry name" value="Plipid/glycerol_acylTrfase"/>
</dbReference>
<evidence type="ECO:0000259" key="8">
    <source>
        <dbReference type="SMART" id="SM00563"/>
    </source>
</evidence>
<comment type="subcellular location">
    <subcellularLocation>
        <location evidence="1">Membrane</location>
        <topology evidence="1">Multi-pass membrane protein</topology>
    </subcellularLocation>
</comment>
<dbReference type="GO" id="GO:0010143">
    <property type="term" value="P:cutin biosynthetic process"/>
    <property type="evidence" value="ECO:0007669"/>
    <property type="project" value="TreeGrafter"/>
</dbReference>
<sequence length="509" mass="54563">MAMATPTGNPIFNRMLNLRNVVKGNLVAGLLRFRQSTVPATKVAAPAVPPACLLGNGSKTVVHVLEVDALLLKCSPPSAAALFPPFFLVAVEAGSFARGLILLAIYPFLRLMTHALCVEAMVMVSFCGLRRDEAARIGRAVLPKHFFKDAACMQALGEAGATTTTTSDVKVAAVSRSFPTVMVEAFLKEYMGFDAVVGREVKAGCRYFAGVIDDGKTYTERLTAALKRAENKNTCNYPKPMIFHDGRLAFTPTPTAALAMYVYFPFAIVLAVVRIAIYTLLPRRVIGAAAALSGVRVRVTGAPPAAPNGENGAAGGRLYACNHRTLLDAIAISSALGKPVFAVTYSLSPLSELLSPIPLLRLTRGRDEDRRRMSSLLARGDVVVCPEGTTCREPYLLRLSPLFAELADEVSPVALDERSTMFYGTSTSPAAKCFDSVFFLMNPRPEYSVHFLEPVPTDNPRGSIEVANQVQGVLAGALGFTPTALTRKDKYLLLAGNEGVVATKRSKAT</sequence>
<keyword evidence="5 7" id="KW-1133">Transmembrane helix</keyword>